<dbReference type="InterPro" id="IPR027417">
    <property type="entry name" value="P-loop_NTPase"/>
</dbReference>
<evidence type="ECO:0000313" key="1">
    <source>
        <dbReference type="EMBL" id="SDW85805.1"/>
    </source>
</evidence>
<gene>
    <name evidence="1" type="ORF">SAMN05444410_106149</name>
</gene>
<keyword evidence="2" id="KW-1185">Reference proteome</keyword>
<dbReference type="EMBL" id="FNNO01000006">
    <property type="protein sequence ID" value="SDW85805.1"/>
    <property type="molecule type" value="Genomic_DNA"/>
</dbReference>
<sequence>MSGKTVISDLLREFDGYQVPVNTFEFNLLRVQNGLLDMQKAFDKDWSPIRSDAAIRAFKRIVERAGTVAKLSNPKTLFVANGMNYNAYFNNRFLEISEAYIKSLIDFEYESEWPYLSLNESGYKQFITRLTRTIFPKKIFLEKIYGAGNADFVKLTRGYLNNLYNVIAESTTKTFVLHNAVEPFYPMAGLNLFENAKAIIVDRDPRDIYASNFVRHGVHVPAAEVKRHWDLKLGITGAANIDVFIKRQKMIHDKIDTSLDTENVLRLNFEEIVLNYEDTLTKIYGFLGETSQAHIRKKEFFQPSLSEKNIGIWKKMSDQGAAEAIYYALPSYCYKN</sequence>
<accession>A0A8X8IGY1</accession>
<proteinExistence type="predicted"/>
<protein>
    <submittedName>
        <fullName evidence="1">Sulfotransferase family protein</fullName>
    </submittedName>
</protein>
<dbReference type="RefSeq" id="WP_257574834.1">
    <property type="nucleotide sequence ID" value="NZ_FNNO01000006.1"/>
</dbReference>
<dbReference type="Pfam" id="PF13469">
    <property type="entry name" value="Sulfotransfer_3"/>
    <property type="match status" value="1"/>
</dbReference>
<dbReference type="AlphaFoldDB" id="A0A8X8IGY1"/>
<comment type="caution">
    <text evidence="1">The sequence shown here is derived from an EMBL/GenBank/DDBJ whole genome shotgun (WGS) entry which is preliminary data.</text>
</comment>
<reference evidence="1 2" key="1">
    <citation type="submission" date="2016-10" db="EMBL/GenBank/DDBJ databases">
        <authorList>
            <person name="Varghese N."/>
            <person name="Submissions S."/>
        </authorList>
    </citation>
    <scope>NUCLEOTIDE SEQUENCE [LARGE SCALE GENOMIC DNA]</scope>
    <source>
        <strain evidence="1 2">DSM 25353</strain>
    </source>
</reference>
<dbReference type="Proteomes" id="UP000198711">
    <property type="component" value="Unassembled WGS sequence"/>
</dbReference>
<organism evidence="1 2">
    <name type="scientific">Hydrobacter penzbergensis</name>
    <dbReference type="NCBI Taxonomy" id="1235997"/>
    <lineage>
        <taxon>Bacteria</taxon>
        <taxon>Pseudomonadati</taxon>
        <taxon>Bacteroidota</taxon>
        <taxon>Chitinophagia</taxon>
        <taxon>Chitinophagales</taxon>
        <taxon>Chitinophagaceae</taxon>
        <taxon>Hydrobacter</taxon>
    </lineage>
</organism>
<dbReference type="Gene3D" id="3.40.50.300">
    <property type="entry name" value="P-loop containing nucleotide triphosphate hydrolases"/>
    <property type="match status" value="1"/>
</dbReference>
<evidence type="ECO:0000313" key="2">
    <source>
        <dbReference type="Proteomes" id="UP000198711"/>
    </source>
</evidence>
<name>A0A8X8IGY1_9BACT</name>
<dbReference type="SUPFAM" id="SSF52540">
    <property type="entry name" value="P-loop containing nucleoside triphosphate hydrolases"/>
    <property type="match status" value="1"/>
</dbReference>